<dbReference type="Proteomes" id="UP001165960">
    <property type="component" value="Unassembled WGS sequence"/>
</dbReference>
<keyword evidence="2" id="KW-1185">Reference proteome</keyword>
<organism evidence="1 2">
    <name type="scientific">Entomophthora muscae</name>
    <dbReference type="NCBI Taxonomy" id="34485"/>
    <lineage>
        <taxon>Eukaryota</taxon>
        <taxon>Fungi</taxon>
        <taxon>Fungi incertae sedis</taxon>
        <taxon>Zoopagomycota</taxon>
        <taxon>Entomophthoromycotina</taxon>
        <taxon>Entomophthoromycetes</taxon>
        <taxon>Entomophthorales</taxon>
        <taxon>Entomophthoraceae</taxon>
        <taxon>Entomophthora</taxon>
    </lineage>
</organism>
<evidence type="ECO:0000313" key="2">
    <source>
        <dbReference type="Proteomes" id="UP001165960"/>
    </source>
</evidence>
<reference evidence="1" key="1">
    <citation type="submission" date="2022-04" db="EMBL/GenBank/DDBJ databases">
        <title>Genome of the entomopathogenic fungus Entomophthora muscae.</title>
        <authorList>
            <person name="Elya C."/>
            <person name="Lovett B.R."/>
            <person name="Lee E."/>
            <person name="Macias A.M."/>
            <person name="Hajek A.E."/>
            <person name="De Bivort B.L."/>
            <person name="Kasson M.T."/>
            <person name="De Fine Licht H.H."/>
            <person name="Stajich J.E."/>
        </authorList>
    </citation>
    <scope>NUCLEOTIDE SEQUENCE</scope>
    <source>
        <strain evidence="1">Berkeley</strain>
    </source>
</reference>
<accession>A0ACC2SXF8</accession>
<keyword evidence="1" id="KW-0645">Protease</keyword>
<keyword evidence="1" id="KW-0378">Hydrolase</keyword>
<dbReference type="EMBL" id="QTSX02004277">
    <property type="protein sequence ID" value="KAJ9066782.1"/>
    <property type="molecule type" value="Genomic_DNA"/>
</dbReference>
<name>A0ACC2SXF8_9FUNG</name>
<protein>
    <submittedName>
        <fullName evidence="1">Mitochondrial inner membrane protease atp23, variant 2</fullName>
    </submittedName>
</protein>
<proteinExistence type="predicted"/>
<sequence>MLFPGKAKVMLITAKWKVVQYMRLFDRILGFISHALQGICIYFLQNYFKIWLFKITRMRKSSLVLNFYSLKAYMASTKPESCPERLRCEEFKRQAVENPRFKILEEALQKLGCPLNFKNIDCEPCDSTASAKFLSESGKVVICQNNVRTLADVENNLIHEAVHAHDWCKFKINLEDCRHIVCTEIRAANLSDDCNWLTEMARGHFNISKQHQLCTKRRAVLSASYFPACGSLENTKKVADEVFESCYRDRQPFHPDYWNSKG</sequence>
<evidence type="ECO:0000313" key="1">
    <source>
        <dbReference type="EMBL" id="KAJ9066782.1"/>
    </source>
</evidence>
<comment type="caution">
    <text evidence="1">The sequence shown here is derived from an EMBL/GenBank/DDBJ whole genome shotgun (WGS) entry which is preliminary data.</text>
</comment>
<gene>
    <name evidence="1" type="primary">ATP23_1</name>
    <name evidence="1" type="ORF">DSO57_1006074</name>
</gene>